<dbReference type="PANTHER" id="PTHR22893:SF91">
    <property type="entry name" value="NADPH DEHYDROGENASE 2-RELATED"/>
    <property type="match status" value="1"/>
</dbReference>
<dbReference type="GO" id="GO:0010181">
    <property type="term" value="F:FMN binding"/>
    <property type="evidence" value="ECO:0007669"/>
    <property type="project" value="InterPro"/>
</dbReference>
<dbReference type="InterPro" id="IPR045247">
    <property type="entry name" value="Oye-like"/>
</dbReference>
<evidence type="ECO:0000256" key="2">
    <source>
        <dbReference type="ARBA" id="ARBA00005979"/>
    </source>
</evidence>
<evidence type="ECO:0000256" key="4">
    <source>
        <dbReference type="ARBA" id="ARBA00022643"/>
    </source>
</evidence>
<comment type="similarity">
    <text evidence="2">Belongs to the NADH:flavin oxidoreductase/NADH oxidase family.</text>
</comment>
<keyword evidence="3" id="KW-0285">Flavoprotein</keyword>
<dbReference type="PANTHER" id="PTHR22893">
    <property type="entry name" value="NADH OXIDOREDUCTASE-RELATED"/>
    <property type="match status" value="1"/>
</dbReference>
<name>A0A9R0I4W4_SPIOL</name>
<dbReference type="OrthoDB" id="1663137at2759"/>
<evidence type="ECO:0000256" key="5">
    <source>
        <dbReference type="ARBA" id="ARBA00022857"/>
    </source>
</evidence>
<proteinExistence type="inferred from homology"/>
<keyword evidence="4" id="KW-0288">FMN</keyword>
<dbReference type="Pfam" id="PF00724">
    <property type="entry name" value="Oxidored_FMN"/>
    <property type="match status" value="1"/>
</dbReference>
<dbReference type="CDD" id="cd02933">
    <property type="entry name" value="OYE_like_FMN"/>
    <property type="match status" value="1"/>
</dbReference>
<evidence type="ECO:0000256" key="1">
    <source>
        <dbReference type="ARBA" id="ARBA00001917"/>
    </source>
</evidence>
<keyword evidence="8" id="KW-1185">Reference proteome</keyword>
<dbReference type="SUPFAM" id="SSF51395">
    <property type="entry name" value="FMN-linked oxidoreductases"/>
    <property type="match status" value="1"/>
</dbReference>
<dbReference type="AlphaFoldDB" id="A0A9R0I4W4"/>
<evidence type="ECO:0000256" key="6">
    <source>
        <dbReference type="ARBA" id="ARBA00023002"/>
    </source>
</evidence>
<evidence type="ECO:0000313" key="8">
    <source>
        <dbReference type="Proteomes" id="UP000813463"/>
    </source>
</evidence>
<organism evidence="8 9">
    <name type="scientific">Spinacia oleracea</name>
    <name type="common">Spinach</name>
    <dbReference type="NCBI Taxonomy" id="3562"/>
    <lineage>
        <taxon>Eukaryota</taxon>
        <taxon>Viridiplantae</taxon>
        <taxon>Streptophyta</taxon>
        <taxon>Embryophyta</taxon>
        <taxon>Tracheophyta</taxon>
        <taxon>Spermatophyta</taxon>
        <taxon>Magnoliopsida</taxon>
        <taxon>eudicotyledons</taxon>
        <taxon>Gunneridae</taxon>
        <taxon>Pentapetalae</taxon>
        <taxon>Caryophyllales</taxon>
        <taxon>Chenopodiaceae</taxon>
        <taxon>Chenopodioideae</taxon>
        <taxon>Anserineae</taxon>
        <taxon>Spinacia</taxon>
    </lineage>
</organism>
<sequence length="374" mass="41680">MASDSEIIPLLTPYQMGKFDLSHRVVLAPLTRQRSYGNVPQPHAILYYSQRTTNGGLLISEATGVSDTAQGYTDTPGIWTKEQVQAWKPIVDAVHAKGGIFFCQLWHVGRVSNEGFQPNGQAPISCTDKPITPQIRANGIDTAEFSTPRRLTTEEVPSVVNDFRLAARNAIEAGFDGIEIHGANGYLIDQFMKDQVNDRTDDYGGSLEKRCRFGLEIAEAVSKEIGADRVGFRMSPFADYMEAKDSNPEGLGLYMAKSLSKCGILYCHVIEPRMITRRITVEEIKECPHSLLPMKKAFNGTFISAGGYDREDGNKAVEKNCTHLVTYGRLFLANPDLPRRFQLNAPLNKYDRDTFYTSDPVVGYTDYPFIEDAI</sequence>
<dbReference type="Proteomes" id="UP000813463">
    <property type="component" value="Chromosome 4"/>
</dbReference>
<dbReference type="KEGG" id="soe:110782775"/>
<reference evidence="9" key="2">
    <citation type="submission" date="2025-08" db="UniProtKB">
        <authorList>
            <consortium name="RefSeq"/>
        </authorList>
    </citation>
    <scope>IDENTIFICATION</scope>
    <source>
        <tissue evidence="9">Leaf</tissue>
    </source>
</reference>
<evidence type="ECO:0000313" key="9">
    <source>
        <dbReference type="RefSeq" id="XP_021842706.1"/>
    </source>
</evidence>
<dbReference type="Gene3D" id="3.20.20.70">
    <property type="entry name" value="Aldolase class I"/>
    <property type="match status" value="1"/>
</dbReference>
<dbReference type="InterPro" id="IPR013785">
    <property type="entry name" value="Aldolase_TIM"/>
</dbReference>
<accession>A0A9R0I4W4</accession>
<dbReference type="GO" id="GO:0016491">
    <property type="term" value="F:oxidoreductase activity"/>
    <property type="evidence" value="ECO:0000318"/>
    <property type="project" value="GO_Central"/>
</dbReference>
<dbReference type="InterPro" id="IPR001155">
    <property type="entry name" value="OxRdtase_FMN_N"/>
</dbReference>
<keyword evidence="5" id="KW-0521">NADP</keyword>
<dbReference type="GeneID" id="110782775"/>
<protein>
    <submittedName>
        <fullName evidence="9">12-oxophytodienoate reductase 1-like</fullName>
    </submittedName>
</protein>
<reference evidence="8" key="1">
    <citation type="journal article" date="2021" name="Nat. Commun.">
        <title>Genomic analyses provide insights into spinach domestication and the genetic basis of agronomic traits.</title>
        <authorList>
            <person name="Cai X."/>
            <person name="Sun X."/>
            <person name="Xu C."/>
            <person name="Sun H."/>
            <person name="Wang X."/>
            <person name="Ge C."/>
            <person name="Zhang Z."/>
            <person name="Wang Q."/>
            <person name="Fei Z."/>
            <person name="Jiao C."/>
            <person name="Wang Q."/>
        </authorList>
    </citation>
    <scope>NUCLEOTIDE SEQUENCE [LARGE SCALE GENOMIC DNA]</scope>
    <source>
        <strain evidence="8">cv. Varoflay</strain>
    </source>
</reference>
<feature type="domain" description="NADH:flavin oxidoreductase/NADH oxidase N-terminal" evidence="7">
    <location>
        <begin position="10"/>
        <end position="347"/>
    </location>
</feature>
<dbReference type="RefSeq" id="XP_021842706.1">
    <property type="nucleotide sequence ID" value="XM_021987014.2"/>
</dbReference>
<gene>
    <name evidence="9" type="primary">LOC110782775</name>
</gene>
<evidence type="ECO:0000256" key="3">
    <source>
        <dbReference type="ARBA" id="ARBA00022630"/>
    </source>
</evidence>
<comment type="cofactor">
    <cofactor evidence="1">
        <name>FMN</name>
        <dbReference type="ChEBI" id="CHEBI:58210"/>
    </cofactor>
</comment>
<keyword evidence="6" id="KW-0560">Oxidoreductase</keyword>
<dbReference type="FunFam" id="3.20.20.70:FF:000073">
    <property type="entry name" value="12-oxophytodienoate reductase 3"/>
    <property type="match status" value="1"/>
</dbReference>
<evidence type="ECO:0000259" key="7">
    <source>
        <dbReference type="Pfam" id="PF00724"/>
    </source>
</evidence>